<dbReference type="InterPro" id="IPR038085">
    <property type="entry name" value="Rnp2-like_sf"/>
</dbReference>
<protein>
    <submittedName>
        <fullName evidence="3">Uncharacterized protein</fullName>
    </submittedName>
</protein>
<dbReference type="HAMAP" id="MF_00755">
    <property type="entry name" value="RNase_P_2"/>
    <property type="match status" value="1"/>
</dbReference>
<keyword evidence="2" id="KW-0819">tRNA processing</keyword>
<evidence type="ECO:0000256" key="1">
    <source>
        <dbReference type="ARBA" id="ARBA00010800"/>
    </source>
</evidence>
<dbReference type="PANTHER" id="PTHR48414">
    <property type="entry name" value="POP5 HOMOLOG, RIBONUCLEASE P_MRP SUBUNIT"/>
    <property type="match status" value="1"/>
</dbReference>
<accession>A0A8T1I748</accession>
<comment type="similarity">
    <text evidence="1">Belongs to the eukaryotic/archaeal RNase P protein component 2 family.</text>
</comment>
<evidence type="ECO:0000256" key="2">
    <source>
        <dbReference type="ARBA" id="ARBA00022694"/>
    </source>
</evidence>
<dbReference type="PANTHER" id="PTHR48414:SF1">
    <property type="entry name" value="POP5 HOMOLOG, RIBONUCLEASE P_MRP SUBUNIT"/>
    <property type="match status" value="1"/>
</dbReference>
<name>A0A8T1I748_9STRA</name>
<dbReference type="AlphaFoldDB" id="A0A8T1I748"/>
<dbReference type="GO" id="GO:0030677">
    <property type="term" value="C:ribonuclease P complex"/>
    <property type="evidence" value="ECO:0007669"/>
    <property type="project" value="InterPro"/>
</dbReference>
<sequence>MSTDSTVEFQRRLLVDKWRPYIDMVRLKTRYLVVEVTGARKLAVKKEDITVLIRESITKSYGDFGSGLSQYAFQVLYYNTQTRLAAIRCAREMCKMVETSLVFVTDVHNQDVSLRVARVCGSSRTCRENLLKFSLERAKTQNLYSSQPNFDEEVQAEIALVDPQ</sequence>
<evidence type="ECO:0000313" key="4">
    <source>
        <dbReference type="Proteomes" id="UP000760860"/>
    </source>
</evidence>
<gene>
    <name evidence="3" type="ORF">PC129_g9606</name>
</gene>
<dbReference type="SUPFAM" id="SSF160350">
    <property type="entry name" value="Rnp2-like"/>
    <property type="match status" value="1"/>
</dbReference>
<dbReference type="VEuPathDB" id="FungiDB:PC110_g14348"/>
<dbReference type="Pfam" id="PF01900">
    <property type="entry name" value="RNase_P_Rpp14"/>
    <property type="match status" value="1"/>
</dbReference>
<evidence type="ECO:0000313" key="3">
    <source>
        <dbReference type="EMBL" id="KAG3219618.1"/>
    </source>
</evidence>
<dbReference type="Gene3D" id="3.30.70.3250">
    <property type="entry name" value="Ribonuclease P, Pop5 subunit"/>
    <property type="match status" value="1"/>
</dbReference>
<proteinExistence type="inferred from homology"/>
<dbReference type="InterPro" id="IPR002759">
    <property type="entry name" value="Pop5/Rpp14/Rnp2-like"/>
</dbReference>
<dbReference type="EMBL" id="RCMV01000303">
    <property type="protein sequence ID" value="KAG3219618.1"/>
    <property type="molecule type" value="Genomic_DNA"/>
</dbReference>
<dbReference type="GO" id="GO:0001682">
    <property type="term" value="P:tRNA 5'-leader removal"/>
    <property type="evidence" value="ECO:0007669"/>
    <property type="project" value="InterPro"/>
</dbReference>
<dbReference type="Proteomes" id="UP000760860">
    <property type="component" value="Unassembled WGS sequence"/>
</dbReference>
<reference evidence="3" key="1">
    <citation type="submission" date="2018-05" db="EMBL/GenBank/DDBJ databases">
        <title>Effector identification in a new, highly contiguous assembly of the strawberry crown rot pathogen Phytophthora cactorum.</title>
        <authorList>
            <person name="Armitage A.D."/>
            <person name="Nellist C.F."/>
            <person name="Bates H."/>
            <person name="Vickerstaff R.J."/>
            <person name="Harrison R.J."/>
        </authorList>
    </citation>
    <scope>NUCLEOTIDE SEQUENCE</scope>
    <source>
        <strain evidence="3">P421</strain>
    </source>
</reference>
<comment type="caution">
    <text evidence="3">The sequence shown here is derived from an EMBL/GenBank/DDBJ whole genome shotgun (WGS) entry which is preliminary data.</text>
</comment>
<organism evidence="3 4">
    <name type="scientific">Phytophthora cactorum</name>
    <dbReference type="NCBI Taxonomy" id="29920"/>
    <lineage>
        <taxon>Eukaryota</taxon>
        <taxon>Sar</taxon>
        <taxon>Stramenopiles</taxon>
        <taxon>Oomycota</taxon>
        <taxon>Peronosporomycetes</taxon>
        <taxon>Peronosporales</taxon>
        <taxon>Peronosporaceae</taxon>
        <taxon>Phytophthora</taxon>
    </lineage>
</organism>